<sequence length="53" mass="5656">MPSPGVVVMGSIPTWPDTQIVSPTRGAREKVPTDRSAVAPPVETRLSRMIPEG</sequence>
<dbReference type="Proteomes" id="UP000199529">
    <property type="component" value="Unassembled WGS sequence"/>
</dbReference>
<evidence type="ECO:0000313" key="3">
    <source>
        <dbReference type="Proteomes" id="UP000199529"/>
    </source>
</evidence>
<dbReference type="STRING" id="418495.SAMN05216215_100698"/>
<reference evidence="3" key="1">
    <citation type="submission" date="2016-10" db="EMBL/GenBank/DDBJ databases">
        <authorList>
            <person name="Varghese N."/>
            <person name="Submissions S."/>
        </authorList>
    </citation>
    <scope>NUCLEOTIDE SEQUENCE [LARGE SCALE GENOMIC DNA]</scope>
    <source>
        <strain evidence="3">CGMCC 4.3530</strain>
    </source>
</reference>
<dbReference type="AlphaFoldDB" id="A0A1H2XIP2"/>
<keyword evidence="3" id="KW-1185">Reference proteome</keyword>
<protein>
    <submittedName>
        <fullName evidence="2">Uncharacterized protein</fullName>
    </submittedName>
</protein>
<gene>
    <name evidence="2" type="ORF">SAMN05216215_100698</name>
</gene>
<evidence type="ECO:0000256" key="1">
    <source>
        <dbReference type="SAM" id="MobiDB-lite"/>
    </source>
</evidence>
<evidence type="ECO:0000313" key="2">
    <source>
        <dbReference type="EMBL" id="SDW92646.1"/>
    </source>
</evidence>
<proteinExistence type="predicted"/>
<feature type="region of interest" description="Disordered" evidence="1">
    <location>
        <begin position="1"/>
        <end position="41"/>
    </location>
</feature>
<dbReference type="RefSeq" id="WP_177226360.1">
    <property type="nucleotide sequence ID" value="NZ_FNOK01000006.1"/>
</dbReference>
<dbReference type="EMBL" id="FNOK01000006">
    <property type="protein sequence ID" value="SDW92646.1"/>
    <property type="molecule type" value="Genomic_DNA"/>
</dbReference>
<accession>A0A1H2XIP2</accession>
<name>A0A1H2XIP2_9PSEU</name>
<organism evidence="2 3">
    <name type="scientific">Saccharopolyspora shandongensis</name>
    <dbReference type="NCBI Taxonomy" id="418495"/>
    <lineage>
        <taxon>Bacteria</taxon>
        <taxon>Bacillati</taxon>
        <taxon>Actinomycetota</taxon>
        <taxon>Actinomycetes</taxon>
        <taxon>Pseudonocardiales</taxon>
        <taxon>Pseudonocardiaceae</taxon>
        <taxon>Saccharopolyspora</taxon>
    </lineage>
</organism>